<gene>
    <name evidence="3" type="ORF">SAMN05192553_10464</name>
</gene>
<feature type="modified residue" description="4-aspartylphosphate" evidence="1">
    <location>
        <position position="63"/>
    </location>
</feature>
<proteinExistence type="predicted"/>
<reference evidence="4" key="1">
    <citation type="submission" date="2016-10" db="EMBL/GenBank/DDBJ databases">
        <authorList>
            <person name="Varghese N."/>
            <person name="Submissions S."/>
        </authorList>
    </citation>
    <scope>NUCLEOTIDE SEQUENCE [LARGE SCALE GENOMIC DNA]</scope>
    <source>
        <strain evidence="4">IBRC-M 10761</strain>
    </source>
</reference>
<evidence type="ECO:0000259" key="2">
    <source>
        <dbReference type="PROSITE" id="PS50110"/>
    </source>
</evidence>
<dbReference type="InterPro" id="IPR011006">
    <property type="entry name" value="CheY-like_superfamily"/>
</dbReference>
<dbReference type="STRING" id="1416801.SAMN05192553_10464"/>
<feature type="domain" description="Response regulatory" evidence="2">
    <location>
        <begin position="6"/>
        <end position="131"/>
    </location>
</feature>
<keyword evidence="1" id="KW-0597">Phosphoprotein</keyword>
<dbReference type="OrthoDB" id="1524091at2"/>
<dbReference type="PANTHER" id="PTHR44520">
    <property type="entry name" value="RESPONSE REGULATOR RCP1-RELATED"/>
    <property type="match status" value="1"/>
</dbReference>
<evidence type="ECO:0000313" key="4">
    <source>
        <dbReference type="Proteomes" id="UP000199403"/>
    </source>
</evidence>
<sequence length="133" mass="15279">MEKIGFTYIVDDDPLYNFGTKKILEFTAFSEEVSYFLNGEDAFKDLSKRIQEGAPLPDIILLDINMPIMNGWEFLEQVSKTDLNHPIKIFMVSSSINQDEIDRANSYPLVAEYIVKPLTLEKVKALKSRILDQ</sequence>
<dbReference type="PANTHER" id="PTHR44520:SF2">
    <property type="entry name" value="RESPONSE REGULATOR RCP1"/>
    <property type="match status" value="1"/>
</dbReference>
<dbReference type="Gene3D" id="3.40.50.2300">
    <property type="match status" value="1"/>
</dbReference>
<name>A0A1H6Z8S0_9BACT</name>
<dbReference type="InterPro" id="IPR052893">
    <property type="entry name" value="TCS_response_regulator"/>
</dbReference>
<dbReference type="RefSeq" id="WP_092175105.1">
    <property type="nucleotide sequence ID" value="NZ_FNZH01000004.1"/>
</dbReference>
<dbReference type="Proteomes" id="UP000199403">
    <property type="component" value="Unassembled WGS sequence"/>
</dbReference>
<dbReference type="EMBL" id="FNZH01000004">
    <property type="protein sequence ID" value="SEJ45950.1"/>
    <property type="molecule type" value="Genomic_DNA"/>
</dbReference>
<accession>A0A1H6Z8S0</accession>
<dbReference type="SUPFAM" id="SSF52172">
    <property type="entry name" value="CheY-like"/>
    <property type="match status" value="1"/>
</dbReference>
<dbReference type="InterPro" id="IPR001789">
    <property type="entry name" value="Sig_transdc_resp-reg_receiver"/>
</dbReference>
<dbReference type="SMART" id="SM00448">
    <property type="entry name" value="REC"/>
    <property type="match status" value="1"/>
</dbReference>
<evidence type="ECO:0000313" key="3">
    <source>
        <dbReference type="EMBL" id="SEJ45950.1"/>
    </source>
</evidence>
<dbReference type="GO" id="GO:0000160">
    <property type="term" value="P:phosphorelay signal transduction system"/>
    <property type="evidence" value="ECO:0007669"/>
    <property type="project" value="InterPro"/>
</dbReference>
<protein>
    <submittedName>
        <fullName evidence="3">Response regulator receiver domain-containing protein</fullName>
    </submittedName>
</protein>
<organism evidence="3 4">
    <name type="scientific">Cyclobacterium xiamenense</name>
    <dbReference type="NCBI Taxonomy" id="1297121"/>
    <lineage>
        <taxon>Bacteria</taxon>
        <taxon>Pseudomonadati</taxon>
        <taxon>Bacteroidota</taxon>
        <taxon>Cytophagia</taxon>
        <taxon>Cytophagales</taxon>
        <taxon>Cyclobacteriaceae</taxon>
        <taxon>Cyclobacterium</taxon>
    </lineage>
</organism>
<dbReference type="AlphaFoldDB" id="A0A1H6Z8S0"/>
<evidence type="ECO:0000256" key="1">
    <source>
        <dbReference type="PROSITE-ProRule" id="PRU00169"/>
    </source>
</evidence>
<dbReference type="PROSITE" id="PS50110">
    <property type="entry name" value="RESPONSE_REGULATORY"/>
    <property type="match status" value="1"/>
</dbReference>
<keyword evidence="4" id="KW-1185">Reference proteome</keyword>
<dbReference type="Pfam" id="PF00072">
    <property type="entry name" value="Response_reg"/>
    <property type="match status" value="1"/>
</dbReference>